<evidence type="ECO:0000313" key="2">
    <source>
        <dbReference type="Proteomes" id="UP000315700"/>
    </source>
</evidence>
<keyword evidence="2" id="KW-1185">Reference proteome</keyword>
<dbReference type="AlphaFoldDB" id="A0A517SBY9"/>
<dbReference type="InParanoid" id="A0A517SBY9"/>
<proteinExistence type="predicted"/>
<gene>
    <name evidence="1" type="ORF">Pan44_16280</name>
</gene>
<accession>A0A517SBY9</accession>
<dbReference type="Proteomes" id="UP000315700">
    <property type="component" value="Chromosome"/>
</dbReference>
<protein>
    <submittedName>
        <fullName evidence="1">Uncharacterized protein</fullName>
    </submittedName>
</protein>
<dbReference type="EMBL" id="CP036271">
    <property type="protein sequence ID" value="QDT53606.1"/>
    <property type="molecule type" value="Genomic_DNA"/>
</dbReference>
<dbReference type="RefSeq" id="WP_145028944.1">
    <property type="nucleotide sequence ID" value="NZ_CP036271.1"/>
</dbReference>
<name>A0A517SBY9_9PLAN</name>
<sequence length="212" mass="23571">MWRMQSGDRVLTPAEWCCLAIGVDYLFDQVQADVDDETDETETGIAVFDRLTAEQKVLILAETAEALVRQNVPCPELNAVREGTVAAMFASLELMLGFEVEIDERSSVRWALQAALADDPPEEMPATSCNDGSDWQPLVEYFMDRVLWDRDFMVEEMADLDPDVAAEVDDHLRFGDGYFSAVAAEPDAAMLKAAREKLKRLIKAAPELPPGP</sequence>
<organism evidence="1 2">
    <name type="scientific">Caulifigura coniformis</name>
    <dbReference type="NCBI Taxonomy" id="2527983"/>
    <lineage>
        <taxon>Bacteria</taxon>
        <taxon>Pseudomonadati</taxon>
        <taxon>Planctomycetota</taxon>
        <taxon>Planctomycetia</taxon>
        <taxon>Planctomycetales</taxon>
        <taxon>Planctomycetaceae</taxon>
        <taxon>Caulifigura</taxon>
    </lineage>
</organism>
<dbReference type="KEGG" id="ccos:Pan44_16280"/>
<reference evidence="1 2" key="1">
    <citation type="submission" date="2019-02" db="EMBL/GenBank/DDBJ databases">
        <title>Deep-cultivation of Planctomycetes and their phenomic and genomic characterization uncovers novel biology.</title>
        <authorList>
            <person name="Wiegand S."/>
            <person name="Jogler M."/>
            <person name="Boedeker C."/>
            <person name="Pinto D."/>
            <person name="Vollmers J."/>
            <person name="Rivas-Marin E."/>
            <person name="Kohn T."/>
            <person name="Peeters S.H."/>
            <person name="Heuer A."/>
            <person name="Rast P."/>
            <person name="Oberbeckmann S."/>
            <person name="Bunk B."/>
            <person name="Jeske O."/>
            <person name="Meyerdierks A."/>
            <person name="Storesund J.E."/>
            <person name="Kallscheuer N."/>
            <person name="Luecker S."/>
            <person name="Lage O.M."/>
            <person name="Pohl T."/>
            <person name="Merkel B.J."/>
            <person name="Hornburger P."/>
            <person name="Mueller R.-W."/>
            <person name="Bruemmer F."/>
            <person name="Labrenz M."/>
            <person name="Spormann A.M."/>
            <person name="Op den Camp H."/>
            <person name="Overmann J."/>
            <person name="Amann R."/>
            <person name="Jetten M.S.M."/>
            <person name="Mascher T."/>
            <person name="Medema M.H."/>
            <person name="Devos D.P."/>
            <person name="Kaster A.-K."/>
            <person name="Ovreas L."/>
            <person name="Rohde M."/>
            <person name="Galperin M.Y."/>
            <person name="Jogler C."/>
        </authorList>
    </citation>
    <scope>NUCLEOTIDE SEQUENCE [LARGE SCALE GENOMIC DNA]</scope>
    <source>
        <strain evidence="1 2">Pan44</strain>
    </source>
</reference>
<dbReference type="OrthoDB" id="285182at2"/>
<evidence type="ECO:0000313" key="1">
    <source>
        <dbReference type="EMBL" id="QDT53606.1"/>
    </source>
</evidence>